<sequence length="124" mass="13233">MLPIEIRDERPFDLARALRLGLWLVAHFVFYFVQQVAELLAPFVLILGVGWAILPKAMEAVTRSTSSADPQTHDIIAHVSDAIPAQIVVGSHVLTASGLIFDGFALMAVAAAGSTIAALAAREL</sequence>
<protein>
    <submittedName>
        <fullName evidence="2">Uncharacterized protein</fullName>
    </submittedName>
</protein>
<accession>A0A850PBY6</accession>
<feature type="transmembrane region" description="Helical" evidence="1">
    <location>
        <begin position="21"/>
        <end position="54"/>
    </location>
</feature>
<dbReference type="AlphaFoldDB" id="A0A850PBY6"/>
<dbReference type="Proteomes" id="UP000585665">
    <property type="component" value="Unassembled WGS sequence"/>
</dbReference>
<organism evidence="2 3">
    <name type="scientific">Ameyamaea chiangmaiensis</name>
    <dbReference type="NCBI Taxonomy" id="442969"/>
    <lineage>
        <taxon>Bacteria</taxon>
        <taxon>Pseudomonadati</taxon>
        <taxon>Pseudomonadota</taxon>
        <taxon>Alphaproteobacteria</taxon>
        <taxon>Acetobacterales</taxon>
        <taxon>Acetobacteraceae</taxon>
        <taxon>Ameyamaea</taxon>
    </lineage>
</organism>
<feature type="transmembrane region" description="Helical" evidence="1">
    <location>
        <begin position="99"/>
        <end position="121"/>
    </location>
</feature>
<comment type="caution">
    <text evidence="2">The sequence shown here is derived from an EMBL/GenBank/DDBJ whole genome shotgun (WGS) entry which is preliminary data.</text>
</comment>
<gene>
    <name evidence="2" type="ORF">HUK82_15880</name>
</gene>
<evidence type="ECO:0000313" key="3">
    <source>
        <dbReference type="Proteomes" id="UP000585665"/>
    </source>
</evidence>
<evidence type="ECO:0000256" key="1">
    <source>
        <dbReference type="SAM" id="Phobius"/>
    </source>
</evidence>
<reference evidence="2 3" key="1">
    <citation type="submission" date="2020-06" db="EMBL/GenBank/DDBJ databases">
        <title>Description of novel acetic acid bacteria.</title>
        <authorList>
            <person name="Sombolestani A."/>
        </authorList>
    </citation>
    <scope>NUCLEOTIDE SEQUENCE [LARGE SCALE GENOMIC DNA]</scope>
    <source>
        <strain evidence="2 3">LMG 27010</strain>
    </source>
</reference>
<proteinExistence type="predicted"/>
<evidence type="ECO:0000313" key="2">
    <source>
        <dbReference type="EMBL" id="NVN42027.1"/>
    </source>
</evidence>
<name>A0A850PBY6_9PROT</name>
<keyword evidence="1" id="KW-1133">Transmembrane helix</keyword>
<keyword evidence="1" id="KW-0472">Membrane</keyword>
<keyword evidence="1" id="KW-0812">Transmembrane</keyword>
<dbReference type="EMBL" id="JABXXR010000246">
    <property type="protein sequence ID" value="NVN42027.1"/>
    <property type="molecule type" value="Genomic_DNA"/>
</dbReference>
<keyword evidence="3" id="KW-1185">Reference proteome</keyword>